<dbReference type="PANTHER" id="PTHR23080">
    <property type="entry name" value="THAP DOMAIN PROTEIN"/>
    <property type="match status" value="1"/>
</dbReference>
<dbReference type="InParanoid" id="K1QGA8"/>
<dbReference type="InterPro" id="IPR027805">
    <property type="entry name" value="Transposase_HTH_dom"/>
</dbReference>
<evidence type="ECO:0000259" key="4">
    <source>
        <dbReference type="Pfam" id="PF13613"/>
    </source>
</evidence>
<comment type="cofactor">
    <cofactor evidence="1">
        <name>a divalent metal cation</name>
        <dbReference type="ChEBI" id="CHEBI:60240"/>
    </cofactor>
</comment>
<dbReference type="InterPro" id="IPR027806">
    <property type="entry name" value="HARBI1_dom"/>
</dbReference>
<dbReference type="PANTHER" id="PTHR23080:SF133">
    <property type="entry name" value="SI:CH211-262I1.5-RELATED"/>
    <property type="match status" value="1"/>
</dbReference>
<evidence type="ECO:0000313" key="5">
    <source>
        <dbReference type="EMBL" id="EKC20561.1"/>
    </source>
</evidence>
<sequence length="312" mass="35947">MQKKLQETEEKLHHQTVLNQHLNLQLSTVRNQPEVQIEGLNIEKIIQQEKKITGLIFYYTNLKHSTFVTLYNILTEQQMPVFPKKRKDVKTMKPETQLLLTLMRLRHNFGLKDLAARFLISTQSVSEIFSAWIEHMYLILGSIPIWPHRNDIIRNMPSQFRVEFPDTLAIIDCTELKTQKPSSLKLQSKMYSDYKSATTLKGLVACDPMGNIIFVSELFTGSMSDVEITAKSRFYNFLEQLILTGYIHHGDSIMADKGFTISGELQNVGLHLNLPSFVNSGIQMCQADVEITQKIAAHRIHVERAIRKIRTF</sequence>
<keyword evidence="2" id="KW-0479">Metal-binding</keyword>
<name>K1QGA8_MAGGI</name>
<dbReference type="GO" id="GO:0046872">
    <property type="term" value="F:metal ion binding"/>
    <property type="evidence" value="ECO:0007669"/>
    <property type="project" value="UniProtKB-KW"/>
</dbReference>
<dbReference type="EMBL" id="JH818196">
    <property type="protein sequence ID" value="EKC20561.1"/>
    <property type="molecule type" value="Genomic_DNA"/>
</dbReference>
<dbReference type="HOGENOM" id="CLU_025643_2_0_1"/>
<dbReference type="Pfam" id="PF13613">
    <property type="entry name" value="HTH_Tnp_4"/>
    <property type="match status" value="1"/>
</dbReference>
<dbReference type="Pfam" id="PF13359">
    <property type="entry name" value="DDE_Tnp_4"/>
    <property type="match status" value="1"/>
</dbReference>
<gene>
    <name evidence="5" type="ORF">CGI_10005830</name>
</gene>
<feature type="domain" description="Transposase Helix-turn-helix" evidence="4">
    <location>
        <begin position="93"/>
        <end position="139"/>
    </location>
</feature>
<protein>
    <submittedName>
        <fullName evidence="5">Uncharacterized protein</fullName>
    </submittedName>
</protein>
<reference evidence="5" key="1">
    <citation type="journal article" date="2012" name="Nature">
        <title>The oyster genome reveals stress adaptation and complexity of shell formation.</title>
        <authorList>
            <person name="Zhang G."/>
            <person name="Fang X."/>
            <person name="Guo X."/>
            <person name="Li L."/>
            <person name="Luo R."/>
            <person name="Xu F."/>
            <person name="Yang P."/>
            <person name="Zhang L."/>
            <person name="Wang X."/>
            <person name="Qi H."/>
            <person name="Xiong Z."/>
            <person name="Que H."/>
            <person name="Xie Y."/>
            <person name="Holland P.W."/>
            <person name="Paps J."/>
            <person name="Zhu Y."/>
            <person name="Wu F."/>
            <person name="Chen Y."/>
            <person name="Wang J."/>
            <person name="Peng C."/>
            <person name="Meng J."/>
            <person name="Yang L."/>
            <person name="Liu J."/>
            <person name="Wen B."/>
            <person name="Zhang N."/>
            <person name="Huang Z."/>
            <person name="Zhu Q."/>
            <person name="Feng Y."/>
            <person name="Mount A."/>
            <person name="Hedgecock D."/>
            <person name="Xu Z."/>
            <person name="Liu Y."/>
            <person name="Domazet-Loso T."/>
            <person name="Du Y."/>
            <person name="Sun X."/>
            <person name="Zhang S."/>
            <person name="Liu B."/>
            <person name="Cheng P."/>
            <person name="Jiang X."/>
            <person name="Li J."/>
            <person name="Fan D."/>
            <person name="Wang W."/>
            <person name="Fu W."/>
            <person name="Wang T."/>
            <person name="Wang B."/>
            <person name="Zhang J."/>
            <person name="Peng Z."/>
            <person name="Li Y."/>
            <person name="Li N."/>
            <person name="Wang J."/>
            <person name="Chen M."/>
            <person name="He Y."/>
            <person name="Tan F."/>
            <person name="Song X."/>
            <person name="Zheng Q."/>
            <person name="Huang R."/>
            <person name="Yang H."/>
            <person name="Du X."/>
            <person name="Chen L."/>
            <person name="Yang M."/>
            <person name="Gaffney P.M."/>
            <person name="Wang S."/>
            <person name="Luo L."/>
            <person name="She Z."/>
            <person name="Ming Y."/>
            <person name="Huang W."/>
            <person name="Zhang S."/>
            <person name="Huang B."/>
            <person name="Zhang Y."/>
            <person name="Qu T."/>
            <person name="Ni P."/>
            <person name="Miao G."/>
            <person name="Wang J."/>
            <person name="Wang Q."/>
            <person name="Steinberg C.E."/>
            <person name="Wang H."/>
            <person name="Li N."/>
            <person name="Qian L."/>
            <person name="Zhang G."/>
            <person name="Li Y."/>
            <person name="Yang H."/>
            <person name="Liu X."/>
            <person name="Wang J."/>
            <person name="Yin Y."/>
            <person name="Wang J."/>
        </authorList>
    </citation>
    <scope>NUCLEOTIDE SEQUENCE [LARGE SCALE GENOMIC DNA]</scope>
    <source>
        <strain evidence="5">05x7-T-G4-1.051#20</strain>
    </source>
</reference>
<evidence type="ECO:0000256" key="1">
    <source>
        <dbReference type="ARBA" id="ARBA00001968"/>
    </source>
</evidence>
<proteinExistence type="predicted"/>
<organism evidence="5">
    <name type="scientific">Magallana gigas</name>
    <name type="common">Pacific oyster</name>
    <name type="synonym">Crassostrea gigas</name>
    <dbReference type="NCBI Taxonomy" id="29159"/>
    <lineage>
        <taxon>Eukaryota</taxon>
        <taxon>Metazoa</taxon>
        <taxon>Spiralia</taxon>
        <taxon>Lophotrochozoa</taxon>
        <taxon>Mollusca</taxon>
        <taxon>Bivalvia</taxon>
        <taxon>Autobranchia</taxon>
        <taxon>Pteriomorphia</taxon>
        <taxon>Ostreida</taxon>
        <taxon>Ostreoidea</taxon>
        <taxon>Ostreidae</taxon>
        <taxon>Magallana</taxon>
    </lineage>
</organism>
<dbReference type="AlphaFoldDB" id="K1QGA8"/>
<evidence type="ECO:0000256" key="2">
    <source>
        <dbReference type="ARBA" id="ARBA00022723"/>
    </source>
</evidence>
<accession>K1QGA8</accession>
<feature type="domain" description="DDE Tnp4" evidence="3">
    <location>
        <begin position="171"/>
        <end position="312"/>
    </location>
</feature>
<evidence type="ECO:0000259" key="3">
    <source>
        <dbReference type="Pfam" id="PF13359"/>
    </source>
</evidence>